<organism evidence="1 2">
    <name type="scientific">Neogobius melanostomus</name>
    <name type="common">round goby</name>
    <dbReference type="NCBI Taxonomy" id="47308"/>
    <lineage>
        <taxon>Eukaryota</taxon>
        <taxon>Metazoa</taxon>
        <taxon>Chordata</taxon>
        <taxon>Craniata</taxon>
        <taxon>Vertebrata</taxon>
        <taxon>Euteleostomi</taxon>
        <taxon>Actinopterygii</taxon>
        <taxon>Neopterygii</taxon>
        <taxon>Teleostei</taxon>
        <taxon>Neoteleostei</taxon>
        <taxon>Acanthomorphata</taxon>
        <taxon>Gobiaria</taxon>
        <taxon>Gobiiformes</taxon>
        <taxon>Gobioidei</taxon>
        <taxon>Gobiidae</taxon>
        <taxon>Benthophilinae</taxon>
        <taxon>Neogobiini</taxon>
        <taxon>Neogobius</taxon>
    </lineage>
</organism>
<dbReference type="AlphaFoldDB" id="A0A8C6WIW6"/>
<reference evidence="1" key="2">
    <citation type="submission" date="2025-09" db="UniProtKB">
        <authorList>
            <consortium name="Ensembl"/>
        </authorList>
    </citation>
    <scope>IDENTIFICATION</scope>
</reference>
<sequence length="116" mass="12488">HPSALVQVGAVQSSGDKFNVGGHDSLSVLVLSFADVAPKVAGAHVFHVEDALRDPCGVSQAPLHQAPRRLDVHGTSRLEIDGALLTLQDIILIYCIYRPTEGYVIIVVCYRLVLCD</sequence>
<evidence type="ECO:0000313" key="1">
    <source>
        <dbReference type="Ensembl" id="ENSNMLP00000010634.1"/>
    </source>
</evidence>
<accession>A0A8C6WIW6</accession>
<name>A0A8C6WIW6_9GOBI</name>
<dbReference type="Proteomes" id="UP000694523">
    <property type="component" value="Unplaced"/>
</dbReference>
<reference evidence="1" key="1">
    <citation type="submission" date="2025-08" db="UniProtKB">
        <authorList>
            <consortium name="Ensembl"/>
        </authorList>
    </citation>
    <scope>IDENTIFICATION</scope>
</reference>
<dbReference type="Ensembl" id="ENSNMLT00000012028.1">
    <property type="protein sequence ID" value="ENSNMLP00000010634.1"/>
    <property type="gene ID" value="ENSNMLG00000007319.1"/>
</dbReference>
<keyword evidence="2" id="KW-1185">Reference proteome</keyword>
<protein>
    <submittedName>
        <fullName evidence="1">Uncharacterized protein</fullName>
    </submittedName>
</protein>
<evidence type="ECO:0000313" key="2">
    <source>
        <dbReference type="Proteomes" id="UP000694523"/>
    </source>
</evidence>
<proteinExistence type="predicted"/>